<dbReference type="AlphaFoldDB" id="A0AAX2J264"/>
<name>A0AAX2J264_KINKI</name>
<sequence length="91" mass="10095">MYDIPPAHLPADFAESNLSQNLYIAHGDTVYLSDVFVLNNAAILEISRVADMLATLGYCISADDKHKQALLNTLQLAAELLERTINPTHHY</sequence>
<dbReference type="Proteomes" id="UP000248598">
    <property type="component" value="Chromosome 1"/>
</dbReference>
<dbReference type="EMBL" id="LS483426">
    <property type="protein sequence ID" value="SQH23872.1"/>
    <property type="molecule type" value="Genomic_DNA"/>
</dbReference>
<dbReference type="GeneID" id="93261357"/>
<protein>
    <recommendedName>
        <fullName evidence="3">DUF3077 domain-containing protein</fullName>
    </recommendedName>
</protein>
<evidence type="ECO:0000313" key="2">
    <source>
        <dbReference type="Proteomes" id="UP000248598"/>
    </source>
</evidence>
<reference evidence="1 2" key="1">
    <citation type="submission" date="2018-06" db="EMBL/GenBank/DDBJ databases">
        <authorList>
            <consortium name="Pathogen Informatics"/>
            <person name="Doyle S."/>
        </authorList>
    </citation>
    <scope>NUCLEOTIDE SEQUENCE [LARGE SCALE GENOMIC DNA]</scope>
    <source>
        <strain evidence="1 2">NCTC10529</strain>
    </source>
</reference>
<proteinExistence type="predicted"/>
<evidence type="ECO:0000313" key="1">
    <source>
        <dbReference type="EMBL" id="SQH23872.1"/>
    </source>
</evidence>
<organism evidence="1 2">
    <name type="scientific">Kingella kingae</name>
    <dbReference type="NCBI Taxonomy" id="504"/>
    <lineage>
        <taxon>Bacteria</taxon>
        <taxon>Pseudomonadati</taxon>
        <taxon>Pseudomonadota</taxon>
        <taxon>Betaproteobacteria</taxon>
        <taxon>Neisseriales</taxon>
        <taxon>Neisseriaceae</taxon>
        <taxon>Kingella</taxon>
    </lineage>
</organism>
<dbReference type="RefSeq" id="WP_003787411.1">
    <property type="nucleotide sequence ID" value="NZ_CP091518.1"/>
</dbReference>
<gene>
    <name evidence="1" type="ORF">NCTC10529_00014</name>
</gene>
<accession>A0AAX2J264</accession>
<evidence type="ECO:0008006" key="3">
    <source>
        <dbReference type="Google" id="ProtNLM"/>
    </source>
</evidence>